<gene>
    <name evidence="1" type="ORF">GO620_006475</name>
</gene>
<reference evidence="1 2" key="1">
    <citation type="submission" date="2020-12" db="EMBL/GenBank/DDBJ databases">
        <title>HMF7856_wgs.fasta genome submission.</title>
        <authorList>
            <person name="Kang H."/>
            <person name="Kim H."/>
            <person name="Joh K."/>
        </authorList>
    </citation>
    <scope>NUCLEOTIDE SEQUENCE [LARGE SCALE GENOMIC DNA]</scope>
    <source>
        <strain evidence="1 2">HMF7856</strain>
    </source>
</reference>
<accession>A0A6I4HWK5</accession>
<evidence type="ECO:0000313" key="2">
    <source>
        <dbReference type="Proteomes" id="UP000429232"/>
    </source>
</evidence>
<keyword evidence="2" id="KW-1185">Reference proteome</keyword>
<organism evidence="1 2">
    <name type="scientific">Mucilaginibacter ginkgonis</name>
    <dbReference type="NCBI Taxonomy" id="2682091"/>
    <lineage>
        <taxon>Bacteria</taxon>
        <taxon>Pseudomonadati</taxon>
        <taxon>Bacteroidota</taxon>
        <taxon>Sphingobacteriia</taxon>
        <taxon>Sphingobacteriales</taxon>
        <taxon>Sphingobacteriaceae</taxon>
        <taxon>Mucilaginibacter</taxon>
    </lineage>
</organism>
<dbReference type="RefSeq" id="WP_157523664.1">
    <property type="nucleotide sequence ID" value="NZ_CP066775.1"/>
</dbReference>
<dbReference type="Proteomes" id="UP000429232">
    <property type="component" value="Chromosome"/>
</dbReference>
<dbReference type="AlphaFoldDB" id="A0A6I4HWK5"/>
<dbReference type="KEGG" id="mgik:GO620_006475"/>
<sequence>MDGGNIAGLLGMSGKSDGTGSAQASQFDYNSRSYNRKKHYAFTHGLDIETGELLNFKPSANAKNPYRKMAYRKNPLSGVKMPSASTVINLAMIGGVGLVGYKLYQKFFGDTSVSDAADAAKQKGAVALGSTYVDSNQAKADSITNTQSSLAAKGITVSTTSASLANTFHDWLNSLSVDHDQIVNTILKMDVQTFRLMSVSYGTRDLATYAKSPLHLLNADVWSLGNLFHENKMIGTLKDHLKIVLYAAELTKIHAYYSVI</sequence>
<protein>
    <submittedName>
        <fullName evidence="1">Uncharacterized protein</fullName>
    </submittedName>
</protein>
<dbReference type="EMBL" id="CP066775">
    <property type="protein sequence ID" value="QQL51091.1"/>
    <property type="molecule type" value="Genomic_DNA"/>
</dbReference>
<proteinExistence type="predicted"/>
<evidence type="ECO:0000313" key="1">
    <source>
        <dbReference type="EMBL" id="QQL51091.1"/>
    </source>
</evidence>
<name>A0A6I4HWK5_9SPHI</name>